<dbReference type="Gene3D" id="3.30.9.10">
    <property type="entry name" value="D-Amino Acid Oxidase, subunit A, domain 2"/>
    <property type="match status" value="1"/>
</dbReference>
<sequence>MHVCVLGGGVVGVTTAYYLAREGWRVTVIEQHPQPGLETSFANGGQLSYSYVTPLAGPSVPGNLPQWLLSRTAPLRFQPRLSLAQWHWCAAFLFNCTTARSRRTTIELLQLGAYSRDVMHELMQAEQLEFAFRASGKLVVYRNRHDFDGARRQMELQARFGAQHTALDAASCIDTEPALDSLRHKLAGGIYTASEETGDCYLFTRELARVAAAKYGVQFVCGTSVRGLRREGREIVAARTSQGDLAADAYVVALGNDSAALVRPLGIRLPIYPLKGYSLTMPVDDHHVAPQVSVTDLHHKVVYARLGQQLRVAGMVDMTPAGSREDEARIRLLTSQAQATMPNGGDFSSARAWTGCRPATPDSKPLLGATPLANLWLNTGQGSLGFTLAGASAALVTDAIRGRAGKLDLRPYQLANRDAVRELETVAHSSPS</sequence>
<evidence type="ECO:0000313" key="4">
    <source>
        <dbReference type="EMBL" id="RAS19483.1"/>
    </source>
</evidence>
<proteinExistence type="inferred from homology"/>
<dbReference type="OrthoDB" id="18526at2"/>
<comment type="caution">
    <text evidence="4">The sequence shown here is derived from an EMBL/GenBank/DDBJ whole genome shotgun (WGS) entry which is preliminary data.</text>
</comment>
<accession>A0A329B9U5</accession>
<dbReference type="RefSeq" id="WP_111935544.1">
    <property type="nucleotide sequence ID" value="NZ_CADFFP010000040.1"/>
</dbReference>
<dbReference type="PANTHER" id="PTHR13847:SF280">
    <property type="entry name" value="D-AMINO ACID DEHYDROGENASE"/>
    <property type="match status" value="1"/>
</dbReference>
<dbReference type="GO" id="GO:0005886">
    <property type="term" value="C:plasma membrane"/>
    <property type="evidence" value="ECO:0007669"/>
    <property type="project" value="TreeGrafter"/>
</dbReference>
<dbReference type="InterPro" id="IPR006076">
    <property type="entry name" value="FAD-dep_OxRdtase"/>
</dbReference>
<organism evidence="4 5">
    <name type="scientific">Paraburkholderia bryophila</name>
    <dbReference type="NCBI Taxonomy" id="420952"/>
    <lineage>
        <taxon>Bacteria</taxon>
        <taxon>Pseudomonadati</taxon>
        <taxon>Pseudomonadota</taxon>
        <taxon>Betaproteobacteria</taxon>
        <taxon>Burkholderiales</taxon>
        <taxon>Burkholderiaceae</taxon>
        <taxon>Paraburkholderia</taxon>
    </lineage>
</organism>
<comment type="similarity">
    <text evidence="1">Belongs to the DadA oxidoreductase family.</text>
</comment>
<keyword evidence="2" id="KW-0560">Oxidoreductase</keyword>
<dbReference type="Gene3D" id="3.50.50.60">
    <property type="entry name" value="FAD/NAD(P)-binding domain"/>
    <property type="match status" value="2"/>
</dbReference>
<dbReference type="PANTHER" id="PTHR13847">
    <property type="entry name" value="SARCOSINE DEHYDROGENASE-RELATED"/>
    <property type="match status" value="1"/>
</dbReference>
<evidence type="ECO:0000256" key="2">
    <source>
        <dbReference type="ARBA" id="ARBA00023002"/>
    </source>
</evidence>
<dbReference type="NCBIfam" id="NF001933">
    <property type="entry name" value="PRK00711.1"/>
    <property type="match status" value="1"/>
</dbReference>
<dbReference type="GO" id="GO:0005737">
    <property type="term" value="C:cytoplasm"/>
    <property type="evidence" value="ECO:0007669"/>
    <property type="project" value="TreeGrafter"/>
</dbReference>
<dbReference type="GO" id="GO:0055130">
    <property type="term" value="P:D-alanine catabolic process"/>
    <property type="evidence" value="ECO:0007669"/>
    <property type="project" value="TreeGrafter"/>
</dbReference>
<evidence type="ECO:0000256" key="1">
    <source>
        <dbReference type="ARBA" id="ARBA00009410"/>
    </source>
</evidence>
<evidence type="ECO:0000259" key="3">
    <source>
        <dbReference type="Pfam" id="PF01266"/>
    </source>
</evidence>
<dbReference type="SUPFAM" id="SSF51905">
    <property type="entry name" value="FAD/NAD(P)-binding domain"/>
    <property type="match status" value="1"/>
</dbReference>
<gene>
    <name evidence="4" type="ORF">BX591_14141</name>
</gene>
<dbReference type="EMBL" id="QLTK01000041">
    <property type="protein sequence ID" value="RAS19483.1"/>
    <property type="molecule type" value="Genomic_DNA"/>
</dbReference>
<name>A0A329B9U5_9BURK</name>
<reference evidence="4 5" key="1">
    <citation type="submission" date="2018-06" db="EMBL/GenBank/DDBJ databases">
        <title>Genomic Encyclopedia of Type Strains, Phase III (KMG-III): the genomes of soil and plant-associated and newly described type strains.</title>
        <authorList>
            <person name="Whitman W."/>
        </authorList>
    </citation>
    <scope>NUCLEOTIDE SEQUENCE [LARGE SCALE GENOMIC DNA]</scope>
    <source>
        <strain evidence="4 5">LMG 23644</strain>
    </source>
</reference>
<feature type="domain" description="FAD dependent oxidoreductase" evidence="3">
    <location>
        <begin position="2"/>
        <end position="398"/>
    </location>
</feature>
<dbReference type="GO" id="GO:0008718">
    <property type="term" value="F:D-amino-acid dehydrogenase activity"/>
    <property type="evidence" value="ECO:0007669"/>
    <property type="project" value="TreeGrafter"/>
</dbReference>
<protein>
    <submittedName>
        <fullName evidence="4">D-amino acid dehydrogenase small subunit</fullName>
    </submittedName>
</protein>
<dbReference type="InterPro" id="IPR036188">
    <property type="entry name" value="FAD/NAD-bd_sf"/>
</dbReference>
<dbReference type="Pfam" id="PF01266">
    <property type="entry name" value="DAO"/>
    <property type="match status" value="1"/>
</dbReference>
<evidence type="ECO:0000313" key="5">
    <source>
        <dbReference type="Proteomes" id="UP000248918"/>
    </source>
</evidence>
<dbReference type="SUPFAM" id="SSF54373">
    <property type="entry name" value="FAD-linked reductases, C-terminal domain"/>
    <property type="match status" value="1"/>
</dbReference>
<dbReference type="Proteomes" id="UP000248918">
    <property type="component" value="Unassembled WGS sequence"/>
</dbReference>
<dbReference type="AlphaFoldDB" id="A0A329B9U5"/>